<dbReference type="InterPro" id="IPR036236">
    <property type="entry name" value="Znf_C2H2_sf"/>
</dbReference>
<evidence type="ECO:0000256" key="7">
    <source>
        <dbReference type="PROSITE-ProRule" id="PRU00042"/>
    </source>
</evidence>
<dbReference type="PROSITE" id="PS50157">
    <property type="entry name" value="ZINC_FINGER_C2H2_2"/>
    <property type="match status" value="3"/>
</dbReference>
<dbReference type="GO" id="GO:0008270">
    <property type="term" value="F:zinc ion binding"/>
    <property type="evidence" value="ECO:0007669"/>
    <property type="project" value="UniProtKB-KW"/>
</dbReference>
<dbReference type="SMART" id="SM00355">
    <property type="entry name" value="ZnF_C2H2"/>
    <property type="match status" value="3"/>
</dbReference>
<evidence type="ECO:0000256" key="8">
    <source>
        <dbReference type="SAM" id="MobiDB-lite"/>
    </source>
</evidence>
<dbReference type="WBParaSite" id="PTRK_0000759200.1">
    <property type="protein sequence ID" value="PTRK_0000759200.1"/>
    <property type="gene ID" value="PTRK_0000759200"/>
</dbReference>
<protein>
    <submittedName>
        <fullName evidence="11">Zinc finger protein</fullName>
    </submittedName>
</protein>
<comment type="subcellular location">
    <subcellularLocation>
        <location evidence="1">Nucleus</location>
    </subcellularLocation>
</comment>
<dbReference type="Proteomes" id="UP000038045">
    <property type="component" value="Unplaced"/>
</dbReference>
<organism evidence="10 11">
    <name type="scientific">Parastrongyloides trichosuri</name>
    <name type="common">Possum-specific nematode worm</name>
    <dbReference type="NCBI Taxonomy" id="131310"/>
    <lineage>
        <taxon>Eukaryota</taxon>
        <taxon>Metazoa</taxon>
        <taxon>Ecdysozoa</taxon>
        <taxon>Nematoda</taxon>
        <taxon>Chromadorea</taxon>
        <taxon>Rhabditida</taxon>
        <taxon>Tylenchina</taxon>
        <taxon>Panagrolaimomorpha</taxon>
        <taxon>Strongyloidoidea</taxon>
        <taxon>Strongyloididae</taxon>
        <taxon>Parastrongyloides</taxon>
    </lineage>
</organism>
<keyword evidence="10" id="KW-1185">Reference proteome</keyword>
<dbReference type="FunFam" id="3.30.160.60:FF:001729">
    <property type="entry name" value="Zinc finger protein 337"/>
    <property type="match status" value="1"/>
</dbReference>
<dbReference type="InterPro" id="IPR013087">
    <property type="entry name" value="Znf_C2H2_type"/>
</dbReference>
<dbReference type="GO" id="GO:0005634">
    <property type="term" value="C:nucleus"/>
    <property type="evidence" value="ECO:0007669"/>
    <property type="project" value="UniProtKB-SubCell"/>
</dbReference>
<evidence type="ECO:0000259" key="9">
    <source>
        <dbReference type="PROSITE" id="PS50157"/>
    </source>
</evidence>
<feature type="region of interest" description="Disordered" evidence="8">
    <location>
        <begin position="21"/>
        <end position="102"/>
    </location>
</feature>
<dbReference type="SUPFAM" id="SSF57667">
    <property type="entry name" value="beta-beta-alpha zinc fingers"/>
    <property type="match status" value="2"/>
</dbReference>
<feature type="compositionally biased region" description="Low complexity" evidence="8">
    <location>
        <begin position="50"/>
        <end position="90"/>
    </location>
</feature>
<evidence type="ECO:0000256" key="6">
    <source>
        <dbReference type="ARBA" id="ARBA00023242"/>
    </source>
</evidence>
<evidence type="ECO:0000313" key="10">
    <source>
        <dbReference type="Proteomes" id="UP000038045"/>
    </source>
</evidence>
<feature type="region of interest" description="Disordered" evidence="8">
    <location>
        <begin position="404"/>
        <end position="436"/>
    </location>
</feature>
<evidence type="ECO:0000256" key="1">
    <source>
        <dbReference type="ARBA" id="ARBA00004123"/>
    </source>
</evidence>
<sequence>MEVQRQLSTSTVLPTIFNNDLMTKNEAEDPHTTTSPSASIFNNSNSPNESIKLSLSTPSSPTTTANNISTTSVTSLSDSPSQSQTSSVITNNLRNGSSKLNSLDRKRPYPCNLCVSKFGSKMELEEHQNSHTGEKPFQCDICKSRFNRRSTLWNHKRIHSDNKPFVCTVCNMRFKWKNSLKCHKEMHMRKNESTASMDDLKNVTYATAAKKNYTERMLENGEMTINENGSPNDSINNNNNDNNTKSSCKMLTNLNDENLVNVIELSPLNHPHEPVNGFLNNNHMNNNLLQHYTSNNRFSHGTNPLDLFESHHNIHTMLSPGTNNHLILNSLTNNSPGDFDFSANILQASNSLQSNNFDNCPINPTTSIFTHLENSNNIRNTNNEISQQYSRSDNTIHNAIQTPTSISLTGSNDGRDSLVSSNGDNSNNNNNLSLENTFNDSTRVSQSNNNDLLLQSNLINGYANQIDTSLLYSNTPTSDYLTSTTPMSYTTMPDISLISQANYNASLGSQRLSLSDSLSQHLNPHSICGGNGSGNIHDSDLISFSVSGSHTNGFLSHNGIHMNPLHPFNYPVANVGMGTITLNGNDPGGWHI</sequence>
<keyword evidence="6" id="KW-0539">Nucleus</keyword>
<dbReference type="PANTHER" id="PTHR23226:SF371">
    <property type="entry name" value="ZINC FINGER PROTEIN 112-LIKE PROTEIN"/>
    <property type="match status" value="1"/>
</dbReference>
<keyword evidence="5" id="KW-0862">Zinc</keyword>
<reference evidence="11" key="1">
    <citation type="submission" date="2017-02" db="UniProtKB">
        <authorList>
            <consortium name="WormBaseParasite"/>
        </authorList>
    </citation>
    <scope>IDENTIFICATION</scope>
</reference>
<feature type="compositionally biased region" description="Polar residues" evidence="8">
    <location>
        <begin position="32"/>
        <end position="49"/>
    </location>
</feature>
<keyword evidence="3" id="KW-0677">Repeat</keyword>
<proteinExistence type="predicted"/>
<evidence type="ECO:0000256" key="5">
    <source>
        <dbReference type="ARBA" id="ARBA00022833"/>
    </source>
</evidence>
<accession>A0A0N4ZI35</accession>
<dbReference type="GO" id="GO:0000978">
    <property type="term" value="F:RNA polymerase II cis-regulatory region sequence-specific DNA binding"/>
    <property type="evidence" value="ECO:0007669"/>
    <property type="project" value="TreeGrafter"/>
</dbReference>
<feature type="domain" description="C2H2-type" evidence="9">
    <location>
        <begin position="137"/>
        <end position="164"/>
    </location>
</feature>
<feature type="domain" description="C2H2-type" evidence="9">
    <location>
        <begin position="109"/>
        <end position="136"/>
    </location>
</feature>
<dbReference type="PROSITE" id="PS00028">
    <property type="entry name" value="ZINC_FINGER_C2H2_1"/>
    <property type="match status" value="3"/>
</dbReference>
<evidence type="ECO:0000313" key="11">
    <source>
        <dbReference type="WBParaSite" id="PTRK_0000759200.1"/>
    </source>
</evidence>
<dbReference type="GO" id="GO:0000981">
    <property type="term" value="F:DNA-binding transcription factor activity, RNA polymerase II-specific"/>
    <property type="evidence" value="ECO:0007669"/>
    <property type="project" value="TreeGrafter"/>
</dbReference>
<feature type="domain" description="C2H2-type" evidence="9">
    <location>
        <begin position="165"/>
        <end position="192"/>
    </location>
</feature>
<name>A0A0N4ZI35_PARTI</name>
<dbReference type="AlphaFoldDB" id="A0A0N4ZI35"/>
<evidence type="ECO:0000256" key="3">
    <source>
        <dbReference type="ARBA" id="ARBA00022737"/>
    </source>
</evidence>
<evidence type="ECO:0000256" key="4">
    <source>
        <dbReference type="ARBA" id="ARBA00022771"/>
    </source>
</evidence>
<evidence type="ECO:0000256" key="2">
    <source>
        <dbReference type="ARBA" id="ARBA00022723"/>
    </source>
</evidence>
<keyword evidence="4 7" id="KW-0863">Zinc-finger</keyword>
<keyword evidence="2" id="KW-0479">Metal-binding</keyword>
<dbReference type="Gene3D" id="3.30.160.60">
    <property type="entry name" value="Classic Zinc Finger"/>
    <property type="match status" value="3"/>
</dbReference>
<dbReference type="STRING" id="131310.A0A0N4ZI35"/>
<dbReference type="PANTHER" id="PTHR23226">
    <property type="entry name" value="ZINC FINGER AND SCAN DOMAIN-CONTAINING"/>
    <property type="match status" value="1"/>
</dbReference>
<feature type="compositionally biased region" description="Low complexity" evidence="8">
    <location>
        <begin position="417"/>
        <end position="436"/>
    </location>
</feature>
<feature type="compositionally biased region" description="Polar residues" evidence="8">
    <location>
        <begin position="91"/>
        <end position="101"/>
    </location>
</feature>
<dbReference type="FunFam" id="3.30.160.60:FF:001666">
    <property type="entry name" value="MDS1 and EVI1 complex locus"/>
    <property type="match status" value="1"/>
</dbReference>